<feature type="region of interest" description="Disordered" evidence="1">
    <location>
        <begin position="59"/>
        <end position="84"/>
    </location>
</feature>
<accession>A0A2P2PLJ7</accession>
<dbReference type="PANTHER" id="PTHR37746:SF1">
    <property type="entry name" value="TRANSMEMBRANE PROTEIN"/>
    <property type="match status" value="1"/>
</dbReference>
<organism evidence="3">
    <name type="scientific">Rhizophora mucronata</name>
    <name type="common">Asiatic mangrove</name>
    <dbReference type="NCBI Taxonomy" id="61149"/>
    <lineage>
        <taxon>Eukaryota</taxon>
        <taxon>Viridiplantae</taxon>
        <taxon>Streptophyta</taxon>
        <taxon>Embryophyta</taxon>
        <taxon>Tracheophyta</taxon>
        <taxon>Spermatophyta</taxon>
        <taxon>Magnoliopsida</taxon>
        <taxon>eudicotyledons</taxon>
        <taxon>Gunneridae</taxon>
        <taxon>Pentapetalae</taxon>
        <taxon>rosids</taxon>
        <taxon>fabids</taxon>
        <taxon>Malpighiales</taxon>
        <taxon>Rhizophoraceae</taxon>
        <taxon>Rhizophora</taxon>
    </lineage>
</organism>
<evidence type="ECO:0000256" key="1">
    <source>
        <dbReference type="SAM" id="MobiDB-lite"/>
    </source>
</evidence>
<evidence type="ECO:0000256" key="2">
    <source>
        <dbReference type="SAM" id="Phobius"/>
    </source>
</evidence>
<keyword evidence="2" id="KW-0472">Membrane</keyword>
<dbReference type="EMBL" id="GGEC01075156">
    <property type="protein sequence ID" value="MBX55640.1"/>
    <property type="molecule type" value="Transcribed_RNA"/>
</dbReference>
<proteinExistence type="predicted"/>
<evidence type="ECO:0000313" key="3">
    <source>
        <dbReference type="EMBL" id="MBX55640.1"/>
    </source>
</evidence>
<keyword evidence="2" id="KW-1133">Transmembrane helix</keyword>
<keyword evidence="2" id="KW-0812">Transmembrane</keyword>
<protein>
    <submittedName>
        <fullName evidence="3">Uncharacterized protein MANES_17G039100</fullName>
    </submittedName>
</protein>
<dbReference type="AlphaFoldDB" id="A0A2P2PLJ7"/>
<feature type="compositionally biased region" description="Basic and acidic residues" evidence="1">
    <location>
        <begin position="65"/>
        <end position="76"/>
    </location>
</feature>
<reference evidence="3" key="1">
    <citation type="submission" date="2018-02" db="EMBL/GenBank/DDBJ databases">
        <title>Rhizophora mucronata_Transcriptome.</title>
        <authorList>
            <person name="Meera S.P."/>
            <person name="Sreeshan A."/>
            <person name="Augustine A."/>
        </authorList>
    </citation>
    <scope>NUCLEOTIDE SEQUENCE</scope>
    <source>
        <tissue evidence="3">Leaf</tissue>
    </source>
</reference>
<name>A0A2P2PLJ7_RHIMU</name>
<feature type="transmembrane region" description="Helical" evidence="2">
    <location>
        <begin position="33"/>
        <end position="52"/>
    </location>
</feature>
<feature type="transmembrane region" description="Helical" evidence="2">
    <location>
        <begin position="9"/>
        <end position="27"/>
    </location>
</feature>
<dbReference type="PANTHER" id="PTHR37746">
    <property type="entry name" value="TRANSMEMBRANE PROTEIN"/>
    <property type="match status" value="1"/>
</dbReference>
<sequence length="230" mass="25922">MKSMTISSYNPLFSCIITLSALILLYFPCALKFSASIVFTPTLLFLLFLLRLGAGQRVPHQNPAPKDDAGSEEKNGDAQLVQGGDSEFFTPLDACRSETVLDRSPNPDFEESFVEWDVRAPLEVIYEAYEGEEDEEDSDPTRFMDLETYPSLSTYYPETDSDSLSEGEFPITRYWGSPENDCFEWEEEVREGLGIEIALDANCKKHPDPGFHVEEDNLIEIDIYPDSGQA</sequence>